<accession>A0A086THF2</accession>
<feature type="compositionally biased region" description="Polar residues" evidence="1">
    <location>
        <begin position="1109"/>
        <end position="1118"/>
    </location>
</feature>
<feature type="compositionally biased region" description="Polar residues" evidence="1">
    <location>
        <begin position="919"/>
        <end position="950"/>
    </location>
</feature>
<evidence type="ECO:0000256" key="1">
    <source>
        <dbReference type="SAM" id="MobiDB-lite"/>
    </source>
</evidence>
<feature type="compositionally biased region" description="Polar residues" evidence="1">
    <location>
        <begin position="768"/>
        <end position="779"/>
    </location>
</feature>
<dbReference type="STRING" id="857340.A0A086THF2"/>
<sequence>MSKRRKSGPTTSTVERFTVRWHSIANPATPSADIMSSPDPLNDDTFAIAAPPSSQRATRSLRSNRFTPRASSPRKQQFELEVGDNTSPQRLLVTVETDDQGMPASGTRRRLFPSSSPYATTKRPRLSATTTTVPLKESIEDEYGQGTGDGLSTPRKRGRPRKTNGTPLPSAAKKRRAGTPIRRTPKRPNTARDPDPLSDPVSQATPTPRRRGRPPKRPSAEPSSGMGTPTPRRGRPPKNLSTAPLGDLGVAPNMSSDQVSQASPTPKRRGRPPKSITAAPQYDEGLATSPLSDQVSQASPTPKRRGRPPKIRSLEPSSGLGDVYSAKAGSALRGRRRRQALAPDELEDMAEEQPELVPTQAATADSEEPVLPGASTGEAEQEETLPLPAAPSPVPQEVGSDIWMATLSDEATPRAGPPSQSASVVPSEPNVRRSPSAALESMASDAEGFGDGTPSVSDRSSVADVPDANATHRNDTVAQEDFSMIFMDSIQSFQDFKSSRPGPASPHNDFGEETNQIINSTLETLRHGAGSEEAREHEVTRAEAEKSEPVQQDVLLEAVPEEARSEEEWAIDQGQPQDNDAADLGEDDGGKSQEIQREPSSSAVEEDIEEVVEAQAVESQGNEMAEPMILVSSPALQDEPDELASEESSPVRSVASLRTGHMFSPVLLRSPRKANISPLRRRVLDSAMKHADVIPRDGNAAEERSSARDNGEDSNMYEDSFSEIPQVVLEAATPRRPAATPAVEPDDDDIEAVEHFNEQQGEEEEVTQNDGNFMRQSYQPVVDSAQQAAPSNASSAAQTDNGRLPTPDDTPPNMGTEVDESPEKSADISQRSSPVDPGAQLASEHDAAPPVSPRDDRVLESSHQLRRSVERGSSALEFTPLNQMSSPVQDPQSVAGDASQAQAPRPALSAIVRAGRVLQSVTSDPPSPGDRQNQLGSPFRSSASKESWSGSRDAHTGRRVSSSPGRRPLGPHRQSASLDRISDDPFGAPSRSTGQGSFMQALGRSVQESTDKPRAASVGSAASSMRITPPDDEMSWVANEGPISPNLRGDHSLREAARSSTIGAVKGSFSQATIDTRADQPEADNVSRRDDDETDIWELEAQRSEPDTTLRQQSSFISGMSAPLHRRSALPSPWTRKSGTNGLASGSRVAPGSSNVANGTKMGAAEGNSEEYSLLEQRHKAQEAEAAKPASSATKANAFDLSSFFSSPAAIPGKLVERFFPSKPSTSGIEGSSVAPIVPTSSMFPSVPQREFEPREDPRVRVSSPPRSQEQPLQEEPANVYGSASPDTPERLEMPLSAQKKNFTPRPRQTNQSFFQPTSARSGAPTPPRMQLSHADIQRWQQETSNASEESSSESSSRRARVSPRGFLRPLPPRNASPTKSSLRSPLKPHTPGRVVEFTSSVLSPVEQARQRQQRRLSNTGPAEAEPNSQPEPVEPSPAVHDKENQDSDVSMSDASPLTKPVQRPETLSQTVWTRSHWLFMDKLLQHRRKTPFGIEVEPRSAKYLGKTVKSHGESMVLEQWHLDCVDAFKAVVGGWDEGVLAKRLFSLIMGEKKRQRRSAERDTAVMFH</sequence>
<feature type="compositionally biased region" description="Polar residues" evidence="1">
    <location>
        <begin position="289"/>
        <end position="300"/>
    </location>
</feature>
<dbReference type="SMART" id="SM00384">
    <property type="entry name" value="AT_hook"/>
    <property type="match status" value="5"/>
</dbReference>
<protein>
    <submittedName>
        <fullName evidence="2">Uncharacterized protein</fullName>
    </submittedName>
</protein>
<organism evidence="2 3">
    <name type="scientific">Hapsidospora chrysogenum (strain ATCC 11550 / CBS 779.69 / DSM 880 / IAM 14645 / JCM 23072 / IMI 49137)</name>
    <name type="common">Acremonium chrysogenum</name>
    <dbReference type="NCBI Taxonomy" id="857340"/>
    <lineage>
        <taxon>Eukaryota</taxon>
        <taxon>Fungi</taxon>
        <taxon>Dikarya</taxon>
        <taxon>Ascomycota</taxon>
        <taxon>Pezizomycotina</taxon>
        <taxon>Sordariomycetes</taxon>
        <taxon>Hypocreomycetidae</taxon>
        <taxon>Hypocreales</taxon>
        <taxon>Bionectriaceae</taxon>
        <taxon>Hapsidospora</taxon>
    </lineage>
</organism>
<feature type="compositionally biased region" description="Polar residues" evidence="1">
    <location>
        <begin position="1135"/>
        <end position="1144"/>
    </location>
</feature>
<feature type="compositionally biased region" description="Polar residues" evidence="1">
    <location>
        <begin position="52"/>
        <end position="75"/>
    </location>
</feature>
<dbReference type="OrthoDB" id="3946221at2759"/>
<feature type="compositionally biased region" description="Polar residues" evidence="1">
    <location>
        <begin position="253"/>
        <end position="264"/>
    </location>
</feature>
<feature type="compositionally biased region" description="Basic and acidic residues" evidence="1">
    <location>
        <begin position="843"/>
        <end position="860"/>
    </location>
</feature>
<reference evidence="3" key="1">
    <citation type="journal article" date="2014" name="Genome Announc.">
        <title>Genome sequence and annotation of Acremonium chrysogenum, producer of the beta-lactam antibiotic cephalosporin C.</title>
        <authorList>
            <person name="Terfehr D."/>
            <person name="Dahlmann T.A."/>
            <person name="Specht T."/>
            <person name="Zadra I."/>
            <person name="Kuernsteiner H."/>
            <person name="Kueck U."/>
        </authorList>
    </citation>
    <scope>NUCLEOTIDE SEQUENCE [LARGE SCALE GENOMIC DNA]</scope>
    <source>
        <strain evidence="3">ATCC 11550 / CBS 779.69 / DSM 880 / IAM 14645 / JCM 23072 / IMI 49137</strain>
    </source>
</reference>
<feature type="region of interest" description="Disordered" evidence="1">
    <location>
        <begin position="24"/>
        <end position="477"/>
    </location>
</feature>
<feature type="compositionally biased region" description="Basic and acidic residues" evidence="1">
    <location>
        <begin position="1048"/>
        <end position="1057"/>
    </location>
</feature>
<dbReference type="PRINTS" id="PR00929">
    <property type="entry name" value="ATHOOK"/>
</dbReference>
<feature type="compositionally biased region" description="Polar residues" evidence="1">
    <location>
        <begin position="1299"/>
        <end position="1321"/>
    </location>
</feature>
<feature type="compositionally biased region" description="Basic and acidic residues" evidence="1">
    <location>
        <begin position="690"/>
        <end position="711"/>
    </location>
</feature>
<feature type="compositionally biased region" description="Basic and acidic residues" evidence="1">
    <location>
        <begin position="1250"/>
        <end position="1260"/>
    </location>
</feature>
<feature type="compositionally biased region" description="Low complexity" evidence="1">
    <location>
        <begin position="959"/>
        <end position="973"/>
    </location>
</feature>
<dbReference type="EMBL" id="JPKY01000002">
    <property type="protein sequence ID" value="KFH48784.1"/>
    <property type="molecule type" value="Genomic_DNA"/>
</dbReference>
<proteinExistence type="predicted"/>
<feature type="compositionally biased region" description="Basic and acidic residues" evidence="1">
    <location>
        <begin position="1076"/>
        <end position="1091"/>
    </location>
</feature>
<gene>
    <name evidence="2" type="ORF">ACRE_004970</name>
</gene>
<feature type="compositionally biased region" description="Basic and acidic residues" evidence="1">
    <location>
        <begin position="588"/>
        <end position="597"/>
    </location>
</feature>
<feature type="compositionally biased region" description="Polar residues" evidence="1">
    <location>
        <begin position="1416"/>
        <end position="1431"/>
    </location>
</feature>
<feature type="compositionally biased region" description="Polar residues" evidence="1">
    <location>
        <begin position="880"/>
        <end position="892"/>
    </location>
</feature>
<evidence type="ECO:0000313" key="2">
    <source>
        <dbReference type="EMBL" id="KFH48784.1"/>
    </source>
</evidence>
<feature type="region of interest" description="Disordered" evidence="1">
    <location>
        <begin position="1219"/>
        <end position="1467"/>
    </location>
</feature>
<feature type="region of interest" description="Disordered" evidence="1">
    <location>
        <begin position="494"/>
        <end position="656"/>
    </location>
</feature>
<feature type="compositionally biased region" description="Low complexity" evidence="1">
    <location>
        <begin position="731"/>
        <end position="742"/>
    </location>
</feature>
<dbReference type="HOGENOM" id="CLU_001964_0_0_1"/>
<feature type="compositionally biased region" description="Basic and acidic residues" evidence="1">
    <location>
        <begin position="1176"/>
        <end position="1186"/>
    </location>
</feature>
<feature type="compositionally biased region" description="Basic and acidic residues" evidence="1">
    <location>
        <begin position="524"/>
        <end position="548"/>
    </location>
</feature>
<feature type="compositionally biased region" description="Acidic residues" evidence="1">
    <location>
        <begin position="344"/>
        <end position="354"/>
    </location>
</feature>
<comment type="caution">
    <text evidence="2">The sequence shown here is derived from an EMBL/GenBank/DDBJ whole genome shotgun (WGS) entry which is preliminary data.</text>
</comment>
<feature type="compositionally biased region" description="Polar residues" evidence="1">
    <location>
        <begin position="513"/>
        <end position="523"/>
    </location>
</feature>
<dbReference type="GO" id="GO:0003677">
    <property type="term" value="F:DNA binding"/>
    <property type="evidence" value="ECO:0007669"/>
    <property type="project" value="InterPro"/>
</dbReference>
<keyword evidence="3" id="KW-1185">Reference proteome</keyword>
<feature type="compositionally biased region" description="Polar residues" evidence="1">
    <location>
        <begin position="1058"/>
        <end position="1074"/>
    </location>
</feature>
<evidence type="ECO:0000313" key="3">
    <source>
        <dbReference type="Proteomes" id="UP000029964"/>
    </source>
</evidence>
<feature type="compositionally biased region" description="Low complexity" evidence="1">
    <location>
        <begin position="784"/>
        <end position="798"/>
    </location>
</feature>
<dbReference type="Proteomes" id="UP000029964">
    <property type="component" value="Unassembled WGS sequence"/>
</dbReference>
<name>A0A086THF2_HAPC1</name>
<dbReference type="InterPro" id="IPR017956">
    <property type="entry name" value="AT_hook_DNA-bd_motif"/>
</dbReference>
<feature type="region of interest" description="Disordered" evidence="1">
    <location>
        <begin position="690"/>
        <end position="1193"/>
    </location>
</feature>